<dbReference type="AlphaFoldDB" id="A0AAX2UP38"/>
<accession>A0AAX2UP38</accession>
<name>A0AAX2UP38_AERVE</name>
<dbReference type="Proteomes" id="UP000796104">
    <property type="component" value="Unassembled WGS sequence"/>
</dbReference>
<proteinExistence type="predicted"/>
<gene>
    <name evidence="1" type="ORF">CF123_18415</name>
</gene>
<reference evidence="1" key="1">
    <citation type="submission" date="2017-10" db="EMBL/GenBank/DDBJ databases">
        <authorList>
            <person name="Colston S.M."/>
            <person name="Graf J."/>
        </authorList>
    </citation>
    <scope>NUCLEOTIDE SEQUENCE</scope>
    <source>
        <strain evidence="1">BAQ071013-135</strain>
    </source>
</reference>
<evidence type="ECO:0000313" key="1">
    <source>
        <dbReference type="EMBL" id="TND51844.1"/>
    </source>
</evidence>
<evidence type="ECO:0000313" key="2">
    <source>
        <dbReference type="Proteomes" id="UP000796104"/>
    </source>
</evidence>
<dbReference type="EMBL" id="PDXJ01000026">
    <property type="protein sequence ID" value="TND51844.1"/>
    <property type="molecule type" value="Genomic_DNA"/>
</dbReference>
<organism evidence="1 2">
    <name type="scientific">Aeromonas veronii</name>
    <dbReference type="NCBI Taxonomy" id="654"/>
    <lineage>
        <taxon>Bacteria</taxon>
        <taxon>Pseudomonadati</taxon>
        <taxon>Pseudomonadota</taxon>
        <taxon>Gammaproteobacteria</taxon>
        <taxon>Aeromonadales</taxon>
        <taxon>Aeromonadaceae</taxon>
        <taxon>Aeromonas</taxon>
    </lineage>
</organism>
<comment type="caution">
    <text evidence="1">The sequence shown here is derived from an EMBL/GenBank/DDBJ whole genome shotgun (WGS) entry which is preliminary data.</text>
</comment>
<sequence length="77" mass="8502">MHDYFSPSGSPIVGTKELLTGTAYLLSISDEGVPEYEGSTDVNWSEQKTARNDKGELIFVAEDGSEWAFCDLVRGRQ</sequence>
<reference evidence="1" key="2">
    <citation type="journal article" date="2019" name="PLoS ONE">
        <title>Identification and characterization of putative Aeromonas spp. T3SS effectors.</title>
        <authorList>
            <person name="Rangel L.T."/>
            <person name="Marden J."/>
            <person name="Colston S."/>
            <person name="Setubal J.C."/>
            <person name="Graf J."/>
            <person name="Gogarten J.P."/>
        </authorList>
    </citation>
    <scope>NUCLEOTIDE SEQUENCE</scope>
    <source>
        <strain evidence="1">BAQ071013-135</strain>
    </source>
</reference>
<protein>
    <submittedName>
        <fullName evidence="1">Uncharacterized protein</fullName>
    </submittedName>
</protein>
<dbReference type="RefSeq" id="WP_139495293.1">
    <property type="nucleotide sequence ID" value="NZ_AP027934.1"/>
</dbReference>